<dbReference type="SUPFAM" id="SSF55469">
    <property type="entry name" value="FMN-dependent nitroreductase-like"/>
    <property type="match status" value="1"/>
</dbReference>
<evidence type="ECO:0000313" key="5">
    <source>
        <dbReference type="Proteomes" id="UP000294215"/>
    </source>
</evidence>
<dbReference type="EMBL" id="SIMR01000012">
    <property type="protein sequence ID" value="TBC01360.1"/>
    <property type="molecule type" value="Genomic_DNA"/>
</dbReference>
<dbReference type="PANTHER" id="PTHR43673">
    <property type="entry name" value="NAD(P)H NITROREDUCTASE YDGI-RELATED"/>
    <property type="match status" value="1"/>
</dbReference>
<organism evidence="4 5">
    <name type="scientific">Rhizobium ruizarguesonis</name>
    <dbReference type="NCBI Taxonomy" id="2081791"/>
    <lineage>
        <taxon>Bacteria</taxon>
        <taxon>Pseudomonadati</taxon>
        <taxon>Pseudomonadota</taxon>
        <taxon>Alphaproteobacteria</taxon>
        <taxon>Hyphomicrobiales</taxon>
        <taxon>Rhizobiaceae</taxon>
        <taxon>Rhizobium/Agrobacterium group</taxon>
        <taxon>Rhizobium</taxon>
    </lineage>
</organism>
<dbReference type="Gene3D" id="3.40.109.10">
    <property type="entry name" value="NADH Oxidase"/>
    <property type="match status" value="1"/>
</dbReference>
<gene>
    <name evidence="4" type="ORF">ELH40_38790</name>
</gene>
<reference evidence="4 5" key="1">
    <citation type="submission" date="2019-02" db="EMBL/GenBank/DDBJ databases">
        <title>The genomic architecture of introgression among sibling species of bacteria.</title>
        <authorList>
            <person name="Cavassim M.I.A."/>
            <person name="Moeskjaer S."/>
            <person name="Moslemi C."/>
            <person name="Fields B."/>
            <person name="Bachmann A."/>
            <person name="Vilhjalmsson B."/>
            <person name="Schierup M.H."/>
            <person name="Young J.P.W."/>
            <person name="Andersen S.U."/>
        </authorList>
    </citation>
    <scope>NUCLEOTIDE SEQUENCE [LARGE SCALE GENOMIC DNA]</scope>
    <source>
        <strain evidence="4 5">SM92</strain>
    </source>
</reference>
<dbReference type="InterPro" id="IPR029479">
    <property type="entry name" value="Nitroreductase"/>
</dbReference>
<proteinExistence type="inferred from homology"/>
<comment type="similarity">
    <text evidence="1">Belongs to the nitroreductase family.</text>
</comment>
<evidence type="ECO:0000259" key="3">
    <source>
        <dbReference type="Pfam" id="PF00881"/>
    </source>
</evidence>
<dbReference type="GO" id="GO:0016491">
    <property type="term" value="F:oxidoreductase activity"/>
    <property type="evidence" value="ECO:0007669"/>
    <property type="project" value="UniProtKB-KW"/>
</dbReference>
<dbReference type="Pfam" id="PF00881">
    <property type="entry name" value="Nitroreductase"/>
    <property type="match status" value="1"/>
</dbReference>
<dbReference type="AlphaFoldDB" id="A0AB38HR54"/>
<evidence type="ECO:0000313" key="4">
    <source>
        <dbReference type="EMBL" id="TBC01360.1"/>
    </source>
</evidence>
<evidence type="ECO:0000256" key="2">
    <source>
        <dbReference type="ARBA" id="ARBA00023002"/>
    </source>
</evidence>
<protein>
    <submittedName>
        <fullName evidence="4">Nitroreductase family protein</fullName>
    </submittedName>
</protein>
<dbReference type="Proteomes" id="UP000294215">
    <property type="component" value="Unassembled WGS sequence"/>
</dbReference>
<evidence type="ECO:0000256" key="1">
    <source>
        <dbReference type="ARBA" id="ARBA00007118"/>
    </source>
</evidence>
<comment type="caution">
    <text evidence="4">The sequence shown here is derived from an EMBL/GenBank/DDBJ whole genome shotgun (WGS) entry which is preliminary data.</text>
</comment>
<accession>A0AB38HR54</accession>
<keyword evidence="2" id="KW-0560">Oxidoreductase</keyword>
<dbReference type="InterPro" id="IPR000415">
    <property type="entry name" value="Nitroreductase-like"/>
</dbReference>
<dbReference type="RefSeq" id="WP_130817825.1">
    <property type="nucleotide sequence ID" value="NZ_SIMR01000012.1"/>
</dbReference>
<feature type="domain" description="Nitroreductase" evidence="3">
    <location>
        <begin position="15"/>
        <end position="189"/>
    </location>
</feature>
<name>A0AB38HR54_9HYPH</name>
<sequence length="211" mass="23257">MTNGTTMTNAVIDSILKRRATKYYDPAATLGEDQIRELVRIGTSAPTSFHLQNWRFIAVHSPEAKARLSPIAWSQPAITEAAVTFIVCGQLVETNVIPDRLAPLVEAGIMPARLVPEWEIPARDLYMEYPQRRRDEAVRTATFGAAAMIYAAGSLGLGSTPMIGFDADAVHREFELGHDEVPVLLLSIGAERPGNWPQKPRRPVDEVLNLV</sequence>